<gene>
    <name evidence="2" type="ORF">SORBI_3002G219100</name>
</gene>
<feature type="region of interest" description="Disordered" evidence="1">
    <location>
        <begin position="65"/>
        <end position="89"/>
    </location>
</feature>
<keyword evidence="3" id="KW-1185">Reference proteome</keyword>
<protein>
    <submittedName>
        <fullName evidence="2">Uncharacterized protein</fullName>
    </submittedName>
</protein>
<reference evidence="2 3" key="1">
    <citation type="journal article" date="2009" name="Nature">
        <title>The Sorghum bicolor genome and the diversification of grasses.</title>
        <authorList>
            <person name="Paterson A.H."/>
            <person name="Bowers J.E."/>
            <person name="Bruggmann R."/>
            <person name="Dubchak I."/>
            <person name="Grimwood J."/>
            <person name="Gundlach H."/>
            <person name="Haberer G."/>
            <person name="Hellsten U."/>
            <person name="Mitros T."/>
            <person name="Poliakov A."/>
            <person name="Schmutz J."/>
            <person name="Spannagl M."/>
            <person name="Tang H."/>
            <person name="Wang X."/>
            <person name="Wicker T."/>
            <person name="Bharti A.K."/>
            <person name="Chapman J."/>
            <person name="Feltus F.A."/>
            <person name="Gowik U."/>
            <person name="Grigoriev I.V."/>
            <person name="Lyons E."/>
            <person name="Maher C.A."/>
            <person name="Martis M."/>
            <person name="Narechania A."/>
            <person name="Otillar R.P."/>
            <person name="Penning B.W."/>
            <person name="Salamov A.A."/>
            <person name="Wang Y."/>
            <person name="Zhang L."/>
            <person name="Carpita N.C."/>
            <person name="Freeling M."/>
            <person name="Gingle A.R."/>
            <person name="Hash C.T."/>
            <person name="Keller B."/>
            <person name="Klein P."/>
            <person name="Kresovich S."/>
            <person name="McCann M.C."/>
            <person name="Ming R."/>
            <person name="Peterson D.G."/>
            <person name="Mehboob-ur-Rahman"/>
            <person name="Ware D."/>
            <person name="Westhoff P."/>
            <person name="Mayer K.F."/>
            <person name="Messing J."/>
            <person name="Rokhsar D.S."/>
        </authorList>
    </citation>
    <scope>NUCLEOTIDE SEQUENCE [LARGE SCALE GENOMIC DNA]</scope>
    <source>
        <strain evidence="3">cv. BTx623</strain>
    </source>
</reference>
<proteinExistence type="predicted"/>
<dbReference type="Gramene" id="KXG35732">
    <property type="protein sequence ID" value="KXG35732"/>
    <property type="gene ID" value="SORBI_3002G219100"/>
</dbReference>
<feature type="compositionally biased region" description="Low complexity" evidence="1">
    <location>
        <begin position="65"/>
        <end position="81"/>
    </location>
</feature>
<reference evidence="3" key="2">
    <citation type="journal article" date="2018" name="Plant J.">
        <title>The Sorghum bicolor reference genome: improved assembly, gene annotations, a transcriptome atlas, and signatures of genome organization.</title>
        <authorList>
            <person name="McCormick R.F."/>
            <person name="Truong S.K."/>
            <person name="Sreedasyam A."/>
            <person name="Jenkins J."/>
            <person name="Shu S."/>
            <person name="Sims D."/>
            <person name="Kennedy M."/>
            <person name="Amirebrahimi M."/>
            <person name="Weers B.D."/>
            <person name="McKinley B."/>
            <person name="Mattison A."/>
            <person name="Morishige D.T."/>
            <person name="Grimwood J."/>
            <person name="Schmutz J."/>
            <person name="Mullet J.E."/>
        </authorList>
    </citation>
    <scope>NUCLEOTIDE SEQUENCE [LARGE SCALE GENOMIC DNA]</scope>
    <source>
        <strain evidence="3">cv. BTx623</strain>
    </source>
</reference>
<organism evidence="2 3">
    <name type="scientific">Sorghum bicolor</name>
    <name type="common">Sorghum</name>
    <name type="synonym">Sorghum vulgare</name>
    <dbReference type="NCBI Taxonomy" id="4558"/>
    <lineage>
        <taxon>Eukaryota</taxon>
        <taxon>Viridiplantae</taxon>
        <taxon>Streptophyta</taxon>
        <taxon>Embryophyta</taxon>
        <taxon>Tracheophyta</taxon>
        <taxon>Spermatophyta</taxon>
        <taxon>Magnoliopsida</taxon>
        <taxon>Liliopsida</taxon>
        <taxon>Poales</taxon>
        <taxon>Poaceae</taxon>
        <taxon>PACMAD clade</taxon>
        <taxon>Panicoideae</taxon>
        <taxon>Andropogonodae</taxon>
        <taxon>Andropogoneae</taxon>
        <taxon>Sorghinae</taxon>
        <taxon>Sorghum</taxon>
    </lineage>
</organism>
<dbReference type="EMBL" id="CM000761">
    <property type="protein sequence ID" value="KXG35732.1"/>
    <property type="molecule type" value="Genomic_DNA"/>
</dbReference>
<name>A0A1B6QCU1_SORBI</name>
<dbReference type="Proteomes" id="UP000000768">
    <property type="component" value="Chromosome 2"/>
</dbReference>
<dbReference type="AlphaFoldDB" id="A0A1B6QCU1"/>
<dbReference type="InParanoid" id="A0A1B6QCU1"/>
<evidence type="ECO:0000256" key="1">
    <source>
        <dbReference type="SAM" id="MobiDB-lite"/>
    </source>
</evidence>
<evidence type="ECO:0000313" key="2">
    <source>
        <dbReference type="EMBL" id="KXG35732.1"/>
    </source>
</evidence>
<evidence type="ECO:0000313" key="3">
    <source>
        <dbReference type="Proteomes" id="UP000000768"/>
    </source>
</evidence>
<accession>A0A1B6QCU1</accession>
<sequence>MMLLHCLEACPGNYIVQIGYKLLETCRQGRVRYIKTNTGRRCRATTKNESTKHLKVNRYRREEAAAAAGDGEEATAAARETLTPFQRAS</sequence>